<dbReference type="InterPro" id="IPR018771">
    <property type="entry name" value="PocR_dom"/>
</dbReference>
<evidence type="ECO:0000256" key="3">
    <source>
        <dbReference type="ARBA" id="ARBA00023163"/>
    </source>
</evidence>
<dbReference type="PRINTS" id="PR00032">
    <property type="entry name" value="HTHARAC"/>
</dbReference>
<dbReference type="Pfam" id="PF12833">
    <property type="entry name" value="HTH_18"/>
    <property type="match status" value="1"/>
</dbReference>
<protein>
    <submittedName>
        <fullName evidence="5">PocR ligand-binding domain-containing protein</fullName>
    </submittedName>
</protein>
<sequence>MEEYYQYLESNQKILDKILSDFTKATGLATILVDTHGMELTASYGFSPFCQLMRNNEETRHLCQTCDMFGGRSSIKNNVTTPYICHAGLVDFSYPVTIDEQVVGFILCGQTRIENKDGFHPIIKETTDWKDDPIFVEAYENMPITTPEKIRSGSELLTIIINYYLSDIMSKHLVIQQPTQLINQIDYSEKELAEARMNHEQIPFTYHESQENAADSAQVKVKNKISRPEVIEALEYINHHLNEVITLDEVADHVYLSGYYFGKLFKKEVGMNFVDYINEKKINRSMILLQDSTWSIDSIAHSLGFSQSSYFSKLFKRVTNLSPREYRQRIQKEALRK</sequence>
<dbReference type="InterPro" id="IPR018062">
    <property type="entry name" value="HTH_AraC-typ_CS"/>
</dbReference>
<dbReference type="InterPro" id="IPR018060">
    <property type="entry name" value="HTH_AraC"/>
</dbReference>
<dbReference type="RefSeq" id="WP_258867653.1">
    <property type="nucleotide sequence ID" value="NZ_JARQAI010000019.1"/>
</dbReference>
<comment type="caution">
    <text evidence="5">The sequence shown here is derived from an EMBL/GenBank/DDBJ whole genome shotgun (WGS) entry which is preliminary data.</text>
</comment>
<dbReference type="PANTHER" id="PTHR43280">
    <property type="entry name" value="ARAC-FAMILY TRANSCRIPTIONAL REGULATOR"/>
    <property type="match status" value="1"/>
</dbReference>
<accession>A0AAE4I1G4</accession>
<organism evidence="5 6">
    <name type="scientific">Enterococcus pseudoavium</name>
    <dbReference type="NCBI Taxonomy" id="44007"/>
    <lineage>
        <taxon>Bacteria</taxon>
        <taxon>Bacillati</taxon>
        <taxon>Bacillota</taxon>
        <taxon>Bacilli</taxon>
        <taxon>Lactobacillales</taxon>
        <taxon>Enterococcaceae</taxon>
        <taxon>Enterococcus</taxon>
    </lineage>
</organism>
<dbReference type="InterPro" id="IPR009057">
    <property type="entry name" value="Homeodomain-like_sf"/>
</dbReference>
<evidence type="ECO:0000256" key="1">
    <source>
        <dbReference type="ARBA" id="ARBA00023015"/>
    </source>
</evidence>
<keyword evidence="1" id="KW-0805">Transcription regulation</keyword>
<reference evidence="5" key="1">
    <citation type="submission" date="2023-03" db="EMBL/GenBank/DDBJ databases">
        <authorList>
            <person name="Shen W."/>
            <person name="Cai J."/>
        </authorList>
    </citation>
    <scope>NUCLEOTIDE SEQUENCE</scope>
    <source>
        <strain evidence="5">P69-2</strain>
    </source>
</reference>
<dbReference type="PROSITE" id="PS00041">
    <property type="entry name" value="HTH_ARAC_FAMILY_1"/>
    <property type="match status" value="1"/>
</dbReference>
<evidence type="ECO:0000313" key="5">
    <source>
        <dbReference type="EMBL" id="MDT2737724.1"/>
    </source>
</evidence>
<evidence type="ECO:0000313" key="6">
    <source>
        <dbReference type="Proteomes" id="UP001180842"/>
    </source>
</evidence>
<keyword evidence="2" id="KW-0238">DNA-binding</keyword>
<keyword evidence="3" id="KW-0804">Transcription</keyword>
<dbReference type="Proteomes" id="UP001180842">
    <property type="component" value="Unassembled WGS sequence"/>
</dbReference>
<dbReference type="SMART" id="SM00342">
    <property type="entry name" value="HTH_ARAC"/>
    <property type="match status" value="1"/>
</dbReference>
<dbReference type="PANTHER" id="PTHR43280:SF10">
    <property type="entry name" value="REGULATORY PROTEIN POCR"/>
    <property type="match status" value="1"/>
</dbReference>
<evidence type="ECO:0000259" key="4">
    <source>
        <dbReference type="PROSITE" id="PS01124"/>
    </source>
</evidence>
<dbReference type="Pfam" id="PF10114">
    <property type="entry name" value="PocR"/>
    <property type="match status" value="1"/>
</dbReference>
<gene>
    <name evidence="5" type="ORF">P7H00_11445</name>
</gene>
<dbReference type="PROSITE" id="PS01124">
    <property type="entry name" value="HTH_ARAC_FAMILY_2"/>
    <property type="match status" value="1"/>
</dbReference>
<dbReference type="SUPFAM" id="SSF46689">
    <property type="entry name" value="Homeodomain-like"/>
    <property type="match status" value="2"/>
</dbReference>
<name>A0AAE4I1G4_9ENTE</name>
<dbReference type="GO" id="GO:0043565">
    <property type="term" value="F:sequence-specific DNA binding"/>
    <property type="evidence" value="ECO:0007669"/>
    <property type="project" value="InterPro"/>
</dbReference>
<evidence type="ECO:0000256" key="2">
    <source>
        <dbReference type="ARBA" id="ARBA00023125"/>
    </source>
</evidence>
<feature type="domain" description="HTH araC/xylS-type" evidence="4">
    <location>
        <begin position="231"/>
        <end position="329"/>
    </location>
</feature>
<dbReference type="InterPro" id="IPR020449">
    <property type="entry name" value="Tscrpt_reg_AraC-type_HTH"/>
</dbReference>
<dbReference type="EMBL" id="JARQAI010000019">
    <property type="protein sequence ID" value="MDT2737724.1"/>
    <property type="molecule type" value="Genomic_DNA"/>
</dbReference>
<proteinExistence type="predicted"/>
<dbReference type="GO" id="GO:0003700">
    <property type="term" value="F:DNA-binding transcription factor activity"/>
    <property type="evidence" value="ECO:0007669"/>
    <property type="project" value="InterPro"/>
</dbReference>
<dbReference type="AlphaFoldDB" id="A0AAE4I1G4"/>
<dbReference type="Gene3D" id="1.10.10.60">
    <property type="entry name" value="Homeodomain-like"/>
    <property type="match status" value="2"/>
</dbReference>